<gene>
    <name evidence="2" type="ORF">AZI86_11550</name>
</gene>
<feature type="signal peptide" evidence="1">
    <location>
        <begin position="1"/>
        <end position="20"/>
    </location>
</feature>
<evidence type="ECO:0000313" key="2">
    <source>
        <dbReference type="EMBL" id="KYG64830.1"/>
    </source>
</evidence>
<dbReference type="OrthoDB" id="9867622at2"/>
<sequence length="119" mass="13379">MNKVICFLATLLCSASLVFAAESKSELKMSTAQALSKFMKPAIEDKNGPATCWFLGQVHGYLLAMRNSGHNEAQKYFDLVKNSHGKCGEKNSLNLSETFTAEEWRRLSELQQKIETLKF</sequence>
<keyword evidence="1" id="KW-0732">Signal</keyword>
<comment type="caution">
    <text evidence="2">The sequence shown here is derived from an EMBL/GenBank/DDBJ whole genome shotgun (WGS) entry which is preliminary data.</text>
</comment>
<evidence type="ECO:0000256" key="1">
    <source>
        <dbReference type="SAM" id="SignalP"/>
    </source>
</evidence>
<dbReference type="EMBL" id="LUKE01000002">
    <property type="protein sequence ID" value="KYG64830.1"/>
    <property type="molecule type" value="Genomic_DNA"/>
</dbReference>
<name>A0A150WLI0_BDEBC</name>
<accession>A0A150WLI0</accession>
<dbReference type="RefSeq" id="WP_061835341.1">
    <property type="nucleotide sequence ID" value="NZ_LUKE01000002.1"/>
</dbReference>
<protein>
    <submittedName>
        <fullName evidence="2">Uncharacterized protein</fullName>
    </submittedName>
</protein>
<evidence type="ECO:0000313" key="3">
    <source>
        <dbReference type="Proteomes" id="UP000075320"/>
    </source>
</evidence>
<reference evidence="2 3" key="1">
    <citation type="submission" date="2016-03" db="EMBL/GenBank/DDBJ databases">
        <authorList>
            <person name="Ploux O."/>
        </authorList>
    </citation>
    <scope>NUCLEOTIDE SEQUENCE [LARGE SCALE GENOMIC DNA]</scope>
    <source>
        <strain evidence="2 3">R0</strain>
    </source>
</reference>
<dbReference type="Proteomes" id="UP000075320">
    <property type="component" value="Unassembled WGS sequence"/>
</dbReference>
<feature type="chain" id="PRO_5007573334" evidence="1">
    <location>
        <begin position="21"/>
        <end position="119"/>
    </location>
</feature>
<organism evidence="2 3">
    <name type="scientific">Bdellovibrio bacteriovorus</name>
    <dbReference type="NCBI Taxonomy" id="959"/>
    <lineage>
        <taxon>Bacteria</taxon>
        <taxon>Pseudomonadati</taxon>
        <taxon>Bdellovibrionota</taxon>
        <taxon>Bdellovibrionia</taxon>
        <taxon>Bdellovibrionales</taxon>
        <taxon>Pseudobdellovibrionaceae</taxon>
        <taxon>Bdellovibrio</taxon>
    </lineage>
</organism>
<proteinExistence type="predicted"/>
<dbReference type="AlphaFoldDB" id="A0A150WLI0"/>
<keyword evidence="3" id="KW-1185">Reference proteome</keyword>